<feature type="transmembrane region" description="Helical" evidence="12">
    <location>
        <begin position="124"/>
        <end position="147"/>
    </location>
</feature>
<proteinExistence type="predicted"/>
<sequence>MTDWKFAGETPPRAEEEWLAEFAKYKASPEFKAINRGMQLDDFKFIYWMEWAHRMWGRALGLVFVVPAVYFTARGAVKGPLAARLGLLGAMGGAQGLVGWWMVRSGLEEPTEAHASPRVSPYRLASHLASAFTIFGLLLWTTMSLSLPHQPSAPSVAAAGALRGLRRHALPLTGLIALTAASGAFVAGNDAGHAYNTFPLMNGHWIPEDYITLPGWRNAFESTGAVQLHHRGLAVTTLTATLAVWAAHSSRRALPKDVRRLLHALAAMAGLQVSLGISALLSYVPPALLDAKNMRSIL</sequence>
<evidence type="ECO:0000256" key="11">
    <source>
        <dbReference type="ARBA" id="ARBA00048044"/>
    </source>
</evidence>
<feature type="transmembrane region" description="Helical" evidence="12">
    <location>
        <begin position="168"/>
        <end position="188"/>
    </location>
</feature>
<comment type="pathway">
    <text evidence="10">Porphyrin-containing compound metabolism; heme A biosynthesis; heme A from heme O: step 1/1.</text>
</comment>
<dbReference type="EMBL" id="JALJOQ010000024">
    <property type="protein sequence ID" value="KAK9808351.1"/>
    <property type="molecule type" value="Genomic_DNA"/>
</dbReference>
<dbReference type="GO" id="GO:0120547">
    <property type="term" value="F:heme A synthase activity"/>
    <property type="evidence" value="ECO:0007669"/>
    <property type="project" value="UniProtKB-EC"/>
</dbReference>
<dbReference type="Proteomes" id="UP001465755">
    <property type="component" value="Unassembled WGS sequence"/>
</dbReference>
<dbReference type="InterPro" id="IPR023754">
    <property type="entry name" value="HemeA_Synthase_type2"/>
</dbReference>
<feature type="transmembrane region" description="Helical" evidence="12">
    <location>
        <begin position="55"/>
        <end position="73"/>
    </location>
</feature>
<gene>
    <name evidence="13" type="ORF">WJX73_005348</name>
</gene>
<evidence type="ECO:0000256" key="9">
    <source>
        <dbReference type="ARBA" id="ARBA00023136"/>
    </source>
</evidence>
<evidence type="ECO:0000256" key="7">
    <source>
        <dbReference type="ARBA" id="ARBA00023004"/>
    </source>
</evidence>
<name>A0AAW1PIM7_9CHLO</name>
<evidence type="ECO:0000256" key="6">
    <source>
        <dbReference type="ARBA" id="ARBA00023002"/>
    </source>
</evidence>
<keyword evidence="3 12" id="KW-0812">Transmembrane</keyword>
<evidence type="ECO:0000256" key="4">
    <source>
        <dbReference type="ARBA" id="ARBA00022723"/>
    </source>
</evidence>
<keyword evidence="8" id="KW-0350">Heme biosynthesis</keyword>
<dbReference type="GO" id="GO:0046872">
    <property type="term" value="F:metal ion binding"/>
    <property type="evidence" value="ECO:0007669"/>
    <property type="project" value="UniProtKB-KW"/>
</dbReference>
<evidence type="ECO:0000313" key="13">
    <source>
        <dbReference type="EMBL" id="KAK9808351.1"/>
    </source>
</evidence>
<feature type="transmembrane region" description="Helical" evidence="12">
    <location>
        <begin position="85"/>
        <end position="104"/>
    </location>
</feature>
<evidence type="ECO:0000313" key="14">
    <source>
        <dbReference type="Proteomes" id="UP001465755"/>
    </source>
</evidence>
<keyword evidence="4" id="KW-0479">Metal-binding</keyword>
<evidence type="ECO:0000256" key="10">
    <source>
        <dbReference type="ARBA" id="ARBA00044501"/>
    </source>
</evidence>
<organism evidence="13 14">
    <name type="scientific">Symbiochloris irregularis</name>
    <dbReference type="NCBI Taxonomy" id="706552"/>
    <lineage>
        <taxon>Eukaryota</taxon>
        <taxon>Viridiplantae</taxon>
        <taxon>Chlorophyta</taxon>
        <taxon>core chlorophytes</taxon>
        <taxon>Trebouxiophyceae</taxon>
        <taxon>Trebouxiales</taxon>
        <taxon>Trebouxiaceae</taxon>
        <taxon>Symbiochloris</taxon>
    </lineage>
</organism>
<reference evidence="13 14" key="1">
    <citation type="journal article" date="2024" name="Nat. Commun.">
        <title>Phylogenomics reveals the evolutionary origins of lichenization in chlorophyte algae.</title>
        <authorList>
            <person name="Puginier C."/>
            <person name="Libourel C."/>
            <person name="Otte J."/>
            <person name="Skaloud P."/>
            <person name="Haon M."/>
            <person name="Grisel S."/>
            <person name="Petersen M."/>
            <person name="Berrin J.G."/>
            <person name="Delaux P.M."/>
            <person name="Dal Grande F."/>
            <person name="Keller J."/>
        </authorList>
    </citation>
    <scope>NUCLEOTIDE SEQUENCE [LARGE SCALE GENOMIC DNA]</scope>
    <source>
        <strain evidence="13 14">SAG 2036</strain>
    </source>
</reference>
<keyword evidence="9 12" id="KW-0472">Membrane</keyword>
<evidence type="ECO:0000256" key="5">
    <source>
        <dbReference type="ARBA" id="ARBA00022989"/>
    </source>
</evidence>
<comment type="cofactor">
    <cofactor evidence="1">
        <name>heme b</name>
        <dbReference type="ChEBI" id="CHEBI:60344"/>
    </cofactor>
</comment>
<dbReference type="InterPro" id="IPR003780">
    <property type="entry name" value="COX15/CtaA_fam"/>
</dbReference>
<feature type="transmembrane region" description="Helical" evidence="12">
    <location>
        <begin position="261"/>
        <end position="284"/>
    </location>
</feature>
<dbReference type="PANTHER" id="PTHR23289">
    <property type="entry name" value="CYTOCHROME C OXIDASE ASSEMBLY PROTEIN COX15"/>
    <property type="match status" value="1"/>
</dbReference>
<comment type="catalytic activity">
    <reaction evidence="11">
        <text>Fe(II)-heme o + 2 A + H2O = Fe(II)-heme a + 2 AH2</text>
        <dbReference type="Rhea" id="RHEA:63388"/>
        <dbReference type="ChEBI" id="CHEBI:13193"/>
        <dbReference type="ChEBI" id="CHEBI:15377"/>
        <dbReference type="ChEBI" id="CHEBI:17499"/>
        <dbReference type="ChEBI" id="CHEBI:60530"/>
        <dbReference type="ChEBI" id="CHEBI:61715"/>
        <dbReference type="EC" id="1.17.99.9"/>
    </reaction>
    <physiologicalReaction direction="left-to-right" evidence="11">
        <dbReference type="Rhea" id="RHEA:63389"/>
    </physiologicalReaction>
</comment>
<keyword evidence="6" id="KW-0560">Oxidoreductase</keyword>
<keyword evidence="7" id="KW-0408">Iron</keyword>
<keyword evidence="14" id="KW-1185">Reference proteome</keyword>
<dbReference type="GO" id="GO:0006784">
    <property type="term" value="P:heme A biosynthetic process"/>
    <property type="evidence" value="ECO:0007669"/>
    <property type="project" value="InterPro"/>
</dbReference>
<evidence type="ECO:0000256" key="1">
    <source>
        <dbReference type="ARBA" id="ARBA00001970"/>
    </source>
</evidence>
<evidence type="ECO:0000256" key="12">
    <source>
        <dbReference type="SAM" id="Phobius"/>
    </source>
</evidence>
<keyword evidence="5 12" id="KW-1133">Transmembrane helix</keyword>
<dbReference type="GO" id="GO:0005743">
    <property type="term" value="C:mitochondrial inner membrane"/>
    <property type="evidence" value="ECO:0007669"/>
    <property type="project" value="TreeGrafter"/>
</dbReference>
<dbReference type="Pfam" id="PF02628">
    <property type="entry name" value="COX15-CtaA"/>
    <property type="match status" value="1"/>
</dbReference>
<evidence type="ECO:0000256" key="2">
    <source>
        <dbReference type="ARBA" id="ARBA00004141"/>
    </source>
</evidence>
<comment type="subcellular location">
    <subcellularLocation>
        <location evidence="2">Membrane</location>
        <topology evidence="2">Multi-pass membrane protein</topology>
    </subcellularLocation>
</comment>
<comment type="caution">
    <text evidence="13">The sequence shown here is derived from an EMBL/GenBank/DDBJ whole genome shotgun (WGS) entry which is preliminary data.</text>
</comment>
<evidence type="ECO:0000256" key="8">
    <source>
        <dbReference type="ARBA" id="ARBA00023133"/>
    </source>
</evidence>
<dbReference type="GO" id="GO:0016653">
    <property type="term" value="F:oxidoreductase activity, acting on NAD(P)H, heme protein as acceptor"/>
    <property type="evidence" value="ECO:0007669"/>
    <property type="project" value="TreeGrafter"/>
</dbReference>
<accession>A0AAW1PIM7</accession>
<dbReference type="AlphaFoldDB" id="A0AAW1PIM7"/>
<evidence type="ECO:0000256" key="3">
    <source>
        <dbReference type="ARBA" id="ARBA00022692"/>
    </source>
</evidence>
<protein>
    <submittedName>
        <fullName evidence="13">Uncharacterized protein</fullName>
    </submittedName>
</protein>
<dbReference type="PANTHER" id="PTHR23289:SF2">
    <property type="entry name" value="CYTOCHROME C OXIDASE ASSEMBLY PROTEIN COX15 HOMOLOG"/>
    <property type="match status" value="1"/>
</dbReference>